<name>A0A6H0XQE9_9PEZI</name>
<protein>
    <submittedName>
        <fullName evidence="2">Uncharacterized protein</fullName>
    </submittedName>
</protein>
<dbReference type="AlphaFoldDB" id="A0A6H0XQE9"/>
<feature type="region of interest" description="Disordered" evidence="1">
    <location>
        <begin position="1"/>
        <end position="27"/>
    </location>
</feature>
<keyword evidence="3" id="KW-1185">Reference proteome</keyword>
<evidence type="ECO:0000313" key="2">
    <source>
        <dbReference type="EMBL" id="QIW96932.1"/>
    </source>
</evidence>
<dbReference type="Proteomes" id="UP000503462">
    <property type="component" value="Chromosome 2"/>
</dbReference>
<proteinExistence type="predicted"/>
<dbReference type="EMBL" id="CP051140">
    <property type="protein sequence ID" value="QIW96932.1"/>
    <property type="molecule type" value="Genomic_DNA"/>
</dbReference>
<accession>A0A6H0XQE9</accession>
<organism evidence="2 3">
    <name type="scientific">Peltaster fructicola</name>
    <dbReference type="NCBI Taxonomy" id="286661"/>
    <lineage>
        <taxon>Eukaryota</taxon>
        <taxon>Fungi</taxon>
        <taxon>Dikarya</taxon>
        <taxon>Ascomycota</taxon>
        <taxon>Pezizomycotina</taxon>
        <taxon>Dothideomycetes</taxon>
        <taxon>Dothideomycetes incertae sedis</taxon>
        <taxon>Peltaster</taxon>
    </lineage>
</organism>
<gene>
    <name evidence="2" type="ORF">AMS68_002450</name>
</gene>
<sequence length="245" mass="27694">MTRSSDESTSSQQPDSEEPTQHGFQSHDSQQYESRLLSLPRELILTILEFATFHEGILRLGPLSLRFQEHPSIPTYRPILDILLVCKLLYRLGLEAFYGVNTFGGTELVEFAEALGPDRRALIRRAHLTTLPRDAGSFSLGLRARYDQLIPGIINNLDHFTFTWTRLRPGSFTLQRQGRHVGRPFAEVAWLLNLEFLQITMSIWQFATLYEDAAGYDGVRRQELDAFAAIMPLTGATLVGDISSP</sequence>
<evidence type="ECO:0000256" key="1">
    <source>
        <dbReference type="SAM" id="MobiDB-lite"/>
    </source>
</evidence>
<reference evidence="2 3" key="1">
    <citation type="journal article" date="2016" name="Sci. Rep.">
        <title>Peltaster fructicola genome reveals evolution from an invasive phytopathogen to an ectophytic parasite.</title>
        <authorList>
            <person name="Xu C."/>
            <person name="Chen H."/>
            <person name="Gleason M.L."/>
            <person name="Xu J.R."/>
            <person name="Liu H."/>
            <person name="Zhang R."/>
            <person name="Sun G."/>
        </authorList>
    </citation>
    <scope>NUCLEOTIDE SEQUENCE [LARGE SCALE GENOMIC DNA]</scope>
    <source>
        <strain evidence="2 3">LNHT1506</strain>
    </source>
</reference>
<evidence type="ECO:0000313" key="3">
    <source>
        <dbReference type="Proteomes" id="UP000503462"/>
    </source>
</evidence>